<dbReference type="eggNOG" id="COG2304">
    <property type="taxonomic scope" value="Bacteria"/>
</dbReference>
<keyword evidence="1" id="KW-1133">Transmembrane helix</keyword>
<keyword evidence="1" id="KW-0472">Membrane</keyword>
<dbReference type="AlphaFoldDB" id="A0A061STB4"/>
<accession>A0A061STB4</accession>
<dbReference type="InterPro" id="IPR036465">
    <property type="entry name" value="vWFA_dom_sf"/>
</dbReference>
<dbReference type="Proteomes" id="UP000027337">
    <property type="component" value="Unassembled WGS sequence"/>
</dbReference>
<proteinExistence type="predicted"/>
<evidence type="ECO:0000256" key="1">
    <source>
        <dbReference type="SAM" id="Phobius"/>
    </source>
</evidence>
<reference evidence="3 4" key="1">
    <citation type="journal article" date="2014" name="Genome Announc.">
        <title>Draft Genome Sequences of Two Isolates of the Roseobacter Group, Sulfitobacter sp. Strains 3SOLIMAR09 and 1FIGIMAR09, from Harbors of Mallorca Island (Mediterranean Sea).</title>
        <authorList>
            <person name="Mas-Llado M."/>
            <person name="Pina-Villalonga J.M."/>
            <person name="Brunet-Galmes I."/>
            <person name="Nogales B."/>
            <person name="Bosch R."/>
        </authorList>
    </citation>
    <scope>NUCLEOTIDE SEQUENCE [LARGE SCALE GENOMIC DNA]</scope>
    <source>
        <strain evidence="3 4">1FIGIMAR09</strain>
    </source>
</reference>
<keyword evidence="1" id="KW-0812">Transmembrane</keyword>
<evidence type="ECO:0000313" key="3">
    <source>
        <dbReference type="EMBL" id="KAJ02490.1"/>
    </source>
</evidence>
<evidence type="ECO:0000259" key="2">
    <source>
        <dbReference type="Pfam" id="PF13400"/>
    </source>
</evidence>
<dbReference type="InterPro" id="IPR028087">
    <property type="entry name" value="Tad_N"/>
</dbReference>
<comment type="caution">
    <text evidence="3">The sequence shown here is derived from an EMBL/GenBank/DDBJ whole genome shotgun (WGS) entry which is preliminary data.</text>
</comment>
<dbReference type="RefSeq" id="WP_051584169.1">
    <property type="nucleotide sequence ID" value="NZ_JEMU01000011.1"/>
</dbReference>
<dbReference type="Gene3D" id="3.40.50.410">
    <property type="entry name" value="von Willebrand factor, type A domain"/>
    <property type="match status" value="1"/>
</dbReference>
<name>A0A061STB4_9RHOB</name>
<dbReference type="STRING" id="83219.PM02_13505"/>
<dbReference type="Pfam" id="PF13400">
    <property type="entry name" value="Tad"/>
    <property type="match status" value="1"/>
</dbReference>
<feature type="domain" description="Putative Flp pilus-assembly TadG-like N-terminal" evidence="2">
    <location>
        <begin position="26"/>
        <end position="71"/>
    </location>
</feature>
<organism evidence="3 4">
    <name type="scientific">Sulfitobacter mediterraneus</name>
    <dbReference type="NCBI Taxonomy" id="83219"/>
    <lineage>
        <taxon>Bacteria</taxon>
        <taxon>Pseudomonadati</taxon>
        <taxon>Pseudomonadota</taxon>
        <taxon>Alphaproteobacteria</taxon>
        <taxon>Rhodobacterales</taxon>
        <taxon>Roseobacteraceae</taxon>
        <taxon>Sulfitobacter</taxon>
    </lineage>
</organism>
<sequence>MKPDMNQKMINAIMEHPRKFARDEDGTITIFAMFMVLMMVMIGGIGADMMRHEMERTRIQAVSDRAVLAAADLDQTLDPEAVVRDYFDKSGMAGYVSNVDVDEGLNYRTVTVDASMTMNTQFMDTMGVEELSVPARSRAQEKVNKVEISLVLDISGSMRHNSKMDNLHDAAGTFLDAVLKPANQDLISVNVIPYTAQVNAGPDIFDELNVTSRHPYSRCVDFESSDFNQTAISLTESYAHMQHFEAGWSWNGSHAENSISNPGCPKRTFEYITAFSQDKNALKAQINQFRPRANTAIHLGMKWGVAMLDPAFRPVTQNIGTVDGVFTNRPANYGDPDTLKTIILMTDGENVSTVRIKNSRYNSSSERYHWSRYPLYYWLNRSVKSSKHYKWRYTKYSPSQADTMLSNICDAAKDKHIVIWSIGFEVGNHGASVMEDCASSPSHFFRVEGVEISEAFSAIARQINQLRLTQ</sequence>
<gene>
    <name evidence="3" type="ORF">PM02_13505</name>
</gene>
<feature type="transmembrane region" description="Helical" evidence="1">
    <location>
        <begin position="28"/>
        <end position="47"/>
    </location>
</feature>
<dbReference type="SUPFAM" id="SSF53300">
    <property type="entry name" value="vWA-like"/>
    <property type="match status" value="1"/>
</dbReference>
<keyword evidence="4" id="KW-1185">Reference proteome</keyword>
<protein>
    <recommendedName>
        <fullName evidence="2">Putative Flp pilus-assembly TadG-like N-terminal domain-containing protein</fullName>
    </recommendedName>
</protein>
<evidence type="ECO:0000313" key="4">
    <source>
        <dbReference type="Proteomes" id="UP000027337"/>
    </source>
</evidence>
<dbReference type="EMBL" id="JEMU01000011">
    <property type="protein sequence ID" value="KAJ02490.1"/>
    <property type="molecule type" value="Genomic_DNA"/>
</dbReference>